<dbReference type="PIRSF" id="PIRSF002070">
    <property type="entry name" value="SSB"/>
    <property type="match status" value="1"/>
</dbReference>
<dbReference type="InterPro" id="IPR011344">
    <property type="entry name" value="ssDNA-bd"/>
</dbReference>
<dbReference type="GO" id="GO:0006260">
    <property type="term" value="P:DNA replication"/>
    <property type="evidence" value="ECO:0007669"/>
    <property type="project" value="InterPro"/>
</dbReference>
<accession>A0A8S5LQ29</accession>
<dbReference type="CDD" id="cd04496">
    <property type="entry name" value="SSB_OBF"/>
    <property type="match status" value="1"/>
</dbReference>
<evidence type="ECO:0000313" key="4">
    <source>
        <dbReference type="EMBL" id="DAD72034.1"/>
    </source>
</evidence>
<evidence type="ECO:0000256" key="3">
    <source>
        <dbReference type="SAM" id="MobiDB-lite"/>
    </source>
</evidence>
<dbReference type="GO" id="GO:0003697">
    <property type="term" value="F:single-stranded DNA binding"/>
    <property type="evidence" value="ECO:0007669"/>
    <property type="project" value="InterPro"/>
</dbReference>
<dbReference type="GO" id="GO:0009295">
    <property type="term" value="C:nucleoid"/>
    <property type="evidence" value="ECO:0007669"/>
    <property type="project" value="TreeGrafter"/>
</dbReference>
<dbReference type="PANTHER" id="PTHR10302">
    <property type="entry name" value="SINGLE-STRANDED DNA-BINDING PROTEIN"/>
    <property type="match status" value="1"/>
</dbReference>
<keyword evidence="1 2" id="KW-0238">DNA-binding</keyword>
<organism evidence="4">
    <name type="scientific">Siphoviridae sp. ctVFv13</name>
    <dbReference type="NCBI Taxonomy" id="2827576"/>
    <lineage>
        <taxon>Viruses</taxon>
        <taxon>Duplodnaviria</taxon>
        <taxon>Heunggongvirae</taxon>
        <taxon>Uroviricota</taxon>
        <taxon>Caudoviricetes</taxon>
    </lineage>
</organism>
<dbReference type="SUPFAM" id="SSF50249">
    <property type="entry name" value="Nucleic acid-binding proteins"/>
    <property type="match status" value="1"/>
</dbReference>
<protein>
    <recommendedName>
        <fullName evidence="2">Single-stranded DNA-binding protein</fullName>
    </recommendedName>
</protein>
<dbReference type="NCBIfam" id="TIGR00621">
    <property type="entry name" value="ssb"/>
    <property type="match status" value="1"/>
</dbReference>
<feature type="compositionally biased region" description="Polar residues" evidence="3">
    <location>
        <begin position="115"/>
        <end position="126"/>
    </location>
</feature>
<dbReference type="Gene3D" id="2.40.50.140">
    <property type="entry name" value="Nucleic acid-binding proteins"/>
    <property type="match status" value="1"/>
</dbReference>
<dbReference type="EMBL" id="BK015893">
    <property type="protein sequence ID" value="DAD72034.1"/>
    <property type="molecule type" value="Genomic_DNA"/>
</dbReference>
<dbReference type="PROSITE" id="PS50935">
    <property type="entry name" value="SSB"/>
    <property type="match status" value="1"/>
</dbReference>
<proteinExistence type="inferred from homology"/>
<dbReference type="InterPro" id="IPR000424">
    <property type="entry name" value="Primosome_PriB/ssb"/>
</dbReference>
<dbReference type="PANTHER" id="PTHR10302:SF27">
    <property type="entry name" value="SINGLE-STRANDED DNA-BINDING PROTEIN"/>
    <property type="match status" value="1"/>
</dbReference>
<feature type="region of interest" description="Disordered" evidence="3">
    <location>
        <begin position="102"/>
        <end position="139"/>
    </location>
</feature>
<evidence type="ECO:0000256" key="1">
    <source>
        <dbReference type="ARBA" id="ARBA00023125"/>
    </source>
</evidence>
<sequence length="139" mass="15157">MLNSIAIQGRLVYTPEAKVTKSGKDVCTFSIACDRQSGGQKETDFFNCTAFGNTALFVSKWFQKGSLILVTGSIQTQKYTDKQGNNRTATEIMANKVDFCGGKSDSKPADRAQDAPQNYSQGNTDDFSVIDDSSDLPFN</sequence>
<reference evidence="4" key="1">
    <citation type="journal article" date="2021" name="Proc. Natl. Acad. Sci. U.S.A.">
        <title>A Catalog of Tens of Thousands of Viruses from Human Metagenomes Reveals Hidden Associations with Chronic Diseases.</title>
        <authorList>
            <person name="Tisza M.J."/>
            <person name="Buck C.B."/>
        </authorList>
    </citation>
    <scope>NUCLEOTIDE SEQUENCE</scope>
    <source>
        <strain evidence="4">CtVFv13</strain>
    </source>
</reference>
<dbReference type="Pfam" id="PF00436">
    <property type="entry name" value="SSB"/>
    <property type="match status" value="1"/>
</dbReference>
<dbReference type="InterPro" id="IPR012340">
    <property type="entry name" value="NA-bd_OB-fold"/>
</dbReference>
<dbReference type="HAMAP" id="MF_00984">
    <property type="entry name" value="SSB"/>
    <property type="match status" value="1"/>
</dbReference>
<name>A0A8S5LQ29_9CAUD</name>
<feature type="compositionally biased region" description="Basic and acidic residues" evidence="3">
    <location>
        <begin position="104"/>
        <end position="113"/>
    </location>
</feature>
<evidence type="ECO:0000256" key="2">
    <source>
        <dbReference type="PIRNR" id="PIRNR002070"/>
    </source>
</evidence>
<feature type="compositionally biased region" description="Acidic residues" evidence="3">
    <location>
        <begin position="128"/>
        <end position="139"/>
    </location>
</feature>